<evidence type="ECO:0000256" key="4">
    <source>
        <dbReference type="ARBA" id="ARBA00022825"/>
    </source>
</evidence>
<evidence type="ECO:0000256" key="5">
    <source>
        <dbReference type="ARBA" id="ARBA00023529"/>
    </source>
</evidence>
<keyword evidence="8" id="KW-0732">Signal</keyword>
<dbReference type="InterPro" id="IPR015500">
    <property type="entry name" value="Peptidase_S8_subtilisin-rel"/>
</dbReference>
<dbReference type="AlphaFoldDB" id="A0A1V9Z5N5"/>
<feature type="active site" description="Charge relay system" evidence="7">
    <location>
        <position position="620"/>
    </location>
</feature>
<name>A0A1V9Z5N5_ACHHY</name>
<comment type="catalytic activity">
    <reaction evidence="5">
        <text>Hydrolysis of proteins with broad specificity for peptide bonds, and a preference for a large uncharged residue in P1. Hydrolyzes peptide amides.</text>
        <dbReference type="EC" id="3.4.21.62"/>
    </reaction>
</comment>
<evidence type="ECO:0000256" key="7">
    <source>
        <dbReference type="PROSITE-ProRule" id="PRU01240"/>
    </source>
</evidence>
<accession>A0A1V9Z5N5</accession>
<dbReference type="InterPro" id="IPR050131">
    <property type="entry name" value="Peptidase_S8_subtilisin-like"/>
</dbReference>
<protein>
    <recommendedName>
        <fullName evidence="6">subtilisin</fullName>
        <ecNumber evidence="6">3.4.21.62</ecNumber>
    </recommendedName>
</protein>
<keyword evidence="3 7" id="KW-0378">Hydrolase</keyword>
<feature type="active site" description="Charge relay system" evidence="7">
    <location>
        <position position="165"/>
    </location>
</feature>
<evidence type="ECO:0000256" key="1">
    <source>
        <dbReference type="ARBA" id="ARBA00011073"/>
    </source>
</evidence>
<dbReference type="PROSITE" id="PS51892">
    <property type="entry name" value="SUBTILASE"/>
    <property type="match status" value="2"/>
</dbReference>
<evidence type="ECO:0000256" key="6">
    <source>
        <dbReference type="ARBA" id="ARBA00023619"/>
    </source>
</evidence>
<dbReference type="PANTHER" id="PTHR43806:SF67">
    <property type="entry name" value="EGF-LIKE DOMAIN-CONTAINING PROTEIN"/>
    <property type="match status" value="1"/>
</dbReference>
<evidence type="ECO:0000259" key="9">
    <source>
        <dbReference type="Pfam" id="PF00082"/>
    </source>
</evidence>
<keyword evidence="2 7" id="KW-0645">Protease</keyword>
<dbReference type="STRING" id="1202772.A0A1V9Z5N5"/>
<evidence type="ECO:0000256" key="2">
    <source>
        <dbReference type="ARBA" id="ARBA00022670"/>
    </source>
</evidence>
<feature type="domain" description="Peptidase S8/S53" evidence="9">
    <location>
        <begin position="611"/>
        <end position="915"/>
    </location>
</feature>
<dbReference type="OrthoDB" id="2015864at2759"/>
<gene>
    <name evidence="10" type="ORF">ACHHYP_02672</name>
</gene>
<dbReference type="EC" id="3.4.21.62" evidence="6"/>
<feature type="active site" description="Charge relay system" evidence="7">
    <location>
        <position position="369"/>
    </location>
</feature>
<dbReference type="Proteomes" id="UP000243579">
    <property type="component" value="Unassembled WGS sequence"/>
</dbReference>
<dbReference type="InterPro" id="IPR023828">
    <property type="entry name" value="Peptidase_S8_Ser-AS"/>
</dbReference>
<evidence type="ECO:0000256" key="8">
    <source>
        <dbReference type="SAM" id="SignalP"/>
    </source>
</evidence>
<keyword evidence="4 7" id="KW-0720">Serine protease</keyword>
<dbReference type="GO" id="GO:0006508">
    <property type="term" value="P:proteolysis"/>
    <property type="evidence" value="ECO:0007669"/>
    <property type="project" value="UniProtKB-KW"/>
</dbReference>
<dbReference type="PANTHER" id="PTHR43806">
    <property type="entry name" value="PEPTIDASE S8"/>
    <property type="match status" value="1"/>
</dbReference>
<evidence type="ECO:0000313" key="10">
    <source>
        <dbReference type="EMBL" id="OQR93299.1"/>
    </source>
</evidence>
<comment type="similarity">
    <text evidence="1 7">Belongs to the peptidase S8 family.</text>
</comment>
<feature type="active site" description="Charge relay system" evidence="7">
    <location>
        <position position="202"/>
    </location>
</feature>
<keyword evidence="11" id="KW-1185">Reference proteome</keyword>
<dbReference type="InterPro" id="IPR000209">
    <property type="entry name" value="Peptidase_S8/S53_dom"/>
</dbReference>
<dbReference type="Gene3D" id="3.40.50.200">
    <property type="entry name" value="Peptidase S8/S53 domain"/>
    <property type="match status" value="2"/>
</dbReference>
<feature type="active site" description="Charge relay system" evidence="7">
    <location>
        <position position="840"/>
    </location>
</feature>
<organism evidence="10 11">
    <name type="scientific">Achlya hypogyna</name>
    <name type="common">Oomycete</name>
    <name type="synonym">Protoachlya hypogyna</name>
    <dbReference type="NCBI Taxonomy" id="1202772"/>
    <lineage>
        <taxon>Eukaryota</taxon>
        <taxon>Sar</taxon>
        <taxon>Stramenopiles</taxon>
        <taxon>Oomycota</taxon>
        <taxon>Saprolegniomycetes</taxon>
        <taxon>Saprolegniales</taxon>
        <taxon>Achlyaceae</taxon>
        <taxon>Achlya</taxon>
    </lineage>
</organism>
<feature type="chain" id="PRO_5013252402" description="subtilisin" evidence="8">
    <location>
        <begin position="18"/>
        <end position="937"/>
    </location>
</feature>
<reference evidence="10 11" key="1">
    <citation type="journal article" date="2014" name="Genome Biol. Evol.">
        <title>The secreted proteins of Achlya hypogyna and Thraustotheca clavata identify the ancestral oomycete secretome and reveal gene acquisitions by horizontal gene transfer.</title>
        <authorList>
            <person name="Misner I."/>
            <person name="Blouin N."/>
            <person name="Leonard G."/>
            <person name="Richards T.A."/>
            <person name="Lane C.E."/>
        </authorList>
    </citation>
    <scope>NUCLEOTIDE SEQUENCE [LARGE SCALE GENOMIC DNA]</scope>
    <source>
        <strain evidence="10 11">ATCC 48635</strain>
    </source>
</reference>
<dbReference type="PRINTS" id="PR00723">
    <property type="entry name" value="SUBTILISIN"/>
</dbReference>
<proteinExistence type="inferred from homology"/>
<evidence type="ECO:0000313" key="11">
    <source>
        <dbReference type="Proteomes" id="UP000243579"/>
    </source>
</evidence>
<feature type="active site" description="Charge relay system" evidence="7">
    <location>
        <position position="657"/>
    </location>
</feature>
<evidence type="ECO:0000256" key="3">
    <source>
        <dbReference type="ARBA" id="ARBA00022801"/>
    </source>
</evidence>
<dbReference type="Pfam" id="PF00082">
    <property type="entry name" value="Peptidase_S8"/>
    <property type="match status" value="2"/>
</dbReference>
<dbReference type="EMBL" id="JNBR01000416">
    <property type="protein sequence ID" value="OQR93299.1"/>
    <property type="molecule type" value="Genomic_DNA"/>
</dbReference>
<feature type="signal peptide" evidence="8">
    <location>
        <begin position="1"/>
        <end position="17"/>
    </location>
</feature>
<feature type="domain" description="Peptidase S8/S53" evidence="9">
    <location>
        <begin position="156"/>
        <end position="426"/>
    </location>
</feature>
<comment type="caution">
    <text evidence="10">The sequence shown here is derived from an EMBL/GenBank/DDBJ whole genome shotgun (WGS) entry which is preliminary data.</text>
</comment>
<sequence>MKAAMITLLAAAAMAQAKIASSVLRDLEVSGASDVYITLDDVAPVLKALPESVGANAVRDALVEHATASQKEALALLDGQKTEWFWIANSIVCKGCPEEVVKKVAALSNVKSVVQLPVVSVPEVLVDSSLDTRGVIPNEWGVETVGAPKVWPFFNGKNAVIGSIDTGAFYTHEAIKNNWREDKGWFDAFAESVDKPADVDGHGSHTIGTMVGANGVGVAPGAKWISCRGLLNGEGSAETLLACAQFMLCPTDPNGKNPDCKKAPHPAAAAWIKAGIIPVFANGNSGPACATTGNPGFLGNVISVGALGSWKTDSPVDLAFFSSKGPAKYNDANGKPLNLVKPDIAAPGFYTRSVDITKFNAYVKMAGTSMAAPHVAGVVGLLKSAKADLTYDEVYAYITKYAYTQGLTPEPATWVGKANATLPGAPNCGGVSDASFPNNRYGYGRVDVANAFDNGKLKPAAMITLLAAAAMAQAKIASSVLRDLEVSGASDVYITLDDVAPVLKALPESVGANAVRDALVEHATASQKEALALLDGQKTEWFWIANSIVCKGCPEEVVKKVAALKNVHSVVKLPVVSVPEVIVGDSGRTEAANEWGVDTVGAPKVWPYYTGKGAVIGSIDTGALHTHEAIKNNWRSDKGWYDAFNVSVSTPADVDGHGTHTIGTMVGANGLGVAPGAQWISCRGLINGEGSAESLLKCAQFMLCPTDPDGKNPDCKKAPVVVNNSWGGSSNDLWFKSAAAAWIKAGIVPVFSNGNSGPACGTVGNPGFLGNVLSVGALGSWKTDSPVDLAFFSSKGPAVFMGQNGKPKAFIKPDIAAPGFFTRSAGITSPTAYVKMAGTSMAAPHVAGVVGLLKSAKPSLSYADVYAYVTNYAHQKTLTPEPATWVGKANATLPGAPNCGEVSDAAWPNNRYGYGRVDVASMFDGGNLKPVIPKPAC</sequence>
<dbReference type="PROSITE" id="PS00138">
    <property type="entry name" value="SUBTILASE_SER"/>
    <property type="match status" value="2"/>
</dbReference>
<dbReference type="GO" id="GO:0004252">
    <property type="term" value="F:serine-type endopeptidase activity"/>
    <property type="evidence" value="ECO:0007669"/>
    <property type="project" value="UniProtKB-UniRule"/>
</dbReference>
<dbReference type="InterPro" id="IPR036852">
    <property type="entry name" value="Peptidase_S8/S53_dom_sf"/>
</dbReference>
<dbReference type="SUPFAM" id="SSF52743">
    <property type="entry name" value="Subtilisin-like"/>
    <property type="match status" value="2"/>
</dbReference>